<dbReference type="AlphaFoldDB" id="A0A7Y9XUY0"/>
<proteinExistence type="predicted"/>
<keyword evidence="3" id="KW-1185">Reference proteome</keyword>
<protein>
    <submittedName>
        <fullName evidence="2">Uncharacterized protein</fullName>
    </submittedName>
</protein>
<comment type="caution">
    <text evidence="2">The sequence shown here is derived from an EMBL/GenBank/DDBJ whole genome shotgun (WGS) entry which is preliminary data.</text>
</comment>
<organism evidence="2 3">
    <name type="scientific">Novosphingobium marinum</name>
    <dbReference type="NCBI Taxonomy" id="1514948"/>
    <lineage>
        <taxon>Bacteria</taxon>
        <taxon>Pseudomonadati</taxon>
        <taxon>Pseudomonadota</taxon>
        <taxon>Alphaproteobacteria</taxon>
        <taxon>Sphingomonadales</taxon>
        <taxon>Sphingomonadaceae</taxon>
        <taxon>Novosphingobium</taxon>
    </lineage>
</organism>
<evidence type="ECO:0000313" key="2">
    <source>
        <dbReference type="EMBL" id="NYH95096.1"/>
    </source>
</evidence>
<keyword evidence="1" id="KW-0732">Signal</keyword>
<feature type="chain" id="PRO_5031083578" evidence="1">
    <location>
        <begin position="29"/>
        <end position="153"/>
    </location>
</feature>
<name>A0A7Y9XUY0_9SPHN</name>
<dbReference type="RefSeq" id="WP_179406978.1">
    <property type="nucleotide sequence ID" value="NZ_BMGF01000002.1"/>
</dbReference>
<feature type="signal peptide" evidence="1">
    <location>
        <begin position="1"/>
        <end position="28"/>
    </location>
</feature>
<dbReference type="EMBL" id="JACBZF010000002">
    <property type="protein sequence ID" value="NYH95096.1"/>
    <property type="molecule type" value="Genomic_DNA"/>
</dbReference>
<evidence type="ECO:0000313" key="3">
    <source>
        <dbReference type="Proteomes" id="UP000522081"/>
    </source>
</evidence>
<gene>
    <name evidence="2" type="ORF">FHS75_001415</name>
</gene>
<evidence type="ECO:0000256" key="1">
    <source>
        <dbReference type="SAM" id="SignalP"/>
    </source>
</evidence>
<sequence>MKSNFITARNLRTLLVALGGGLALSACGSQEPAPEPVAQASSGVPDLEEALAEETATQKLESSADMLASRIATGGLNSAQVGILLDDIERMVADAGPELSEELQTSLREDLASARDAAEAKDLEAVAEAARAMQAAIDDTDGAGMEAVSETEA</sequence>
<reference evidence="2 3" key="1">
    <citation type="submission" date="2020-07" db="EMBL/GenBank/DDBJ databases">
        <title>Genomic Encyclopedia of Type Strains, Phase IV (KMG-IV): sequencing the most valuable type-strain genomes for metagenomic binning, comparative biology and taxonomic classification.</title>
        <authorList>
            <person name="Goeker M."/>
        </authorList>
    </citation>
    <scope>NUCLEOTIDE SEQUENCE [LARGE SCALE GENOMIC DNA]</scope>
    <source>
        <strain evidence="2 3">DSM 29043</strain>
    </source>
</reference>
<accession>A0A7Y9XUY0</accession>
<dbReference type="PROSITE" id="PS51257">
    <property type="entry name" value="PROKAR_LIPOPROTEIN"/>
    <property type="match status" value="1"/>
</dbReference>
<dbReference type="Proteomes" id="UP000522081">
    <property type="component" value="Unassembled WGS sequence"/>
</dbReference>